<dbReference type="AlphaFoldDB" id="A0A838L935"/>
<protein>
    <submittedName>
        <fullName evidence="2">TfoX/Sxy family protein</fullName>
    </submittedName>
</protein>
<name>A0A838L935_9SPHN</name>
<keyword evidence="3" id="KW-1185">Reference proteome</keyword>
<sequence>MARDWLLEEMVREALGDTTGITEKAMFGGLCWLLDGHLLCAASQKGMMVRLGKGEDGWALAHPEIVTVTMGERTMPGWVRVPPGPSRDDDMLRRNLIDKAVTFVARLSSKPGLR</sequence>
<organism evidence="2 3">
    <name type="scientific">Sphingomonas chungangi</name>
    <dbReference type="NCBI Taxonomy" id="2683589"/>
    <lineage>
        <taxon>Bacteria</taxon>
        <taxon>Pseudomonadati</taxon>
        <taxon>Pseudomonadota</taxon>
        <taxon>Alphaproteobacteria</taxon>
        <taxon>Sphingomonadales</taxon>
        <taxon>Sphingomonadaceae</taxon>
        <taxon>Sphingomonas</taxon>
    </lineage>
</organism>
<evidence type="ECO:0000259" key="1">
    <source>
        <dbReference type="Pfam" id="PF04993"/>
    </source>
</evidence>
<dbReference type="InterPro" id="IPR007076">
    <property type="entry name" value="TfoX_N"/>
</dbReference>
<reference evidence="2 3" key="1">
    <citation type="submission" date="2020-07" db="EMBL/GenBank/DDBJ databases">
        <authorList>
            <person name="Sun Q."/>
        </authorList>
    </citation>
    <scope>NUCLEOTIDE SEQUENCE [LARGE SCALE GENOMIC DNA]</scope>
    <source>
        <strain evidence="2 3">CGMCC 1.13654</strain>
    </source>
</reference>
<accession>A0A838L935</accession>
<proteinExistence type="predicted"/>
<dbReference type="Pfam" id="PF04993">
    <property type="entry name" value="TfoX_N"/>
    <property type="match status" value="1"/>
</dbReference>
<feature type="domain" description="TfoX N-terminal" evidence="1">
    <location>
        <begin position="14"/>
        <end position="100"/>
    </location>
</feature>
<dbReference type="EMBL" id="JACEIB010000025">
    <property type="protein sequence ID" value="MBA2935420.1"/>
    <property type="molecule type" value="Genomic_DNA"/>
</dbReference>
<dbReference type="Proteomes" id="UP000570166">
    <property type="component" value="Unassembled WGS sequence"/>
</dbReference>
<comment type="caution">
    <text evidence="2">The sequence shown here is derived from an EMBL/GenBank/DDBJ whole genome shotgun (WGS) entry which is preliminary data.</text>
</comment>
<gene>
    <name evidence="2" type="ORF">HZF05_15140</name>
</gene>
<dbReference type="RefSeq" id="WP_160365403.1">
    <property type="nucleotide sequence ID" value="NZ_JACEIB010000025.1"/>
</dbReference>
<dbReference type="SUPFAM" id="SSF159894">
    <property type="entry name" value="YgaC/TfoX-N like"/>
    <property type="match status" value="1"/>
</dbReference>
<evidence type="ECO:0000313" key="3">
    <source>
        <dbReference type="Proteomes" id="UP000570166"/>
    </source>
</evidence>
<evidence type="ECO:0000313" key="2">
    <source>
        <dbReference type="EMBL" id="MBA2935420.1"/>
    </source>
</evidence>